<dbReference type="Gene3D" id="3.30.70.970">
    <property type="entry name" value="RraB-like"/>
    <property type="match status" value="1"/>
</dbReference>
<gene>
    <name evidence="2" type="ORF">V0U35_07540</name>
</gene>
<reference evidence="2 3" key="1">
    <citation type="submission" date="2024-01" db="EMBL/GenBank/DDBJ databases">
        <title>Hyphobacterium bacterium isolated from marine sediment.</title>
        <authorList>
            <person name="Zhao S."/>
        </authorList>
    </citation>
    <scope>NUCLEOTIDE SEQUENCE [LARGE SCALE GENOMIC DNA]</scope>
    <source>
        <strain evidence="2 3">Y60-23</strain>
    </source>
</reference>
<dbReference type="Pfam" id="PF06877">
    <property type="entry name" value="RraB"/>
    <property type="match status" value="1"/>
</dbReference>
<dbReference type="RefSeq" id="WP_330196071.1">
    <property type="nucleotide sequence ID" value="NZ_JAZDRO010000002.1"/>
</dbReference>
<dbReference type="InterPro" id="IPR036701">
    <property type="entry name" value="RraB-like_sf"/>
</dbReference>
<evidence type="ECO:0000313" key="3">
    <source>
        <dbReference type="Proteomes" id="UP001310692"/>
    </source>
</evidence>
<proteinExistence type="predicted"/>
<comment type="caution">
    <text evidence="2">The sequence shown here is derived from an EMBL/GenBank/DDBJ whole genome shotgun (WGS) entry which is preliminary data.</text>
</comment>
<evidence type="ECO:0000259" key="1">
    <source>
        <dbReference type="Pfam" id="PF06877"/>
    </source>
</evidence>
<evidence type="ECO:0000313" key="2">
    <source>
        <dbReference type="EMBL" id="MEE2566532.1"/>
    </source>
</evidence>
<dbReference type="Proteomes" id="UP001310692">
    <property type="component" value="Unassembled WGS sequence"/>
</dbReference>
<dbReference type="EMBL" id="JAZDRO010000002">
    <property type="protein sequence ID" value="MEE2566532.1"/>
    <property type="molecule type" value="Genomic_DNA"/>
</dbReference>
<sequence>MAGSSDDLPESDRKVLEQLTSLGDTLEDPRHTLLYFYQTDGDTRTPQDAFGSLVQAIDMDNLETTIRDRDGDHPAVLIIEGTMRVDPAAVQALNDWARQWAETCGVEYDGWECAVITDTPPDLPGFDTP</sequence>
<name>A0ABU7LY97_9PROT</name>
<feature type="domain" description="Regulator of ribonuclease activity B" evidence="1">
    <location>
        <begin position="11"/>
        <end position="113"/>
    </location>
</feature>
<organism evidence="2 3">
    <name type="scientific">Hyphobacterium marinum</name>
    <dbReference type="NCBI Taxonomy" id="3116574"/>
    <lineage>
        <taxon>Bacteria</taxon>
        <taxon>Pseudomonadati</taxon>
        <taxon>Pseudomonadota</taxon>
        <taxon>Alphaproteobacteria</taxon>
        <taxon>Maricaulales</taxon>
        <taxon>Maricaulaceae</taxon>
        <taxon>Hyphobacterium</taxon>
    </lineage>
</organism>
<accession>A0ABU7LY97</accession>
<keyword evidence="3" id="KW-1185">Reference proteome</keyword>
<dbReference type="SUPFAM" id="SSF89946">
    <property type="entry name" value="Hypothetical protein VC0424"/>
    <property type="match status" value="1"/>
</dbReference>
<protein>
    <submittedName>
        <fullName evidence="2">Ribonuclease E inhibitor RraB</fullName>
    </submittedName>
</protein>
<dbReference type="InterPro" id="IPR009671">
    <property type="entry name" value="RraB_dom"/>
</dbReference>